<evidence type="ECO:0000256" key="6">
    <source>
        <dbReference type="ARBA" id="ARBA00022692"/>
    </source>
</evidence>
<evidence type="ECO:0000256" key="11">
    <source>
        <dbReference type="ARBA" id="ARBA00023136"/>
    </source>
</evidence>
<keyword evidence="9 12" id="KW-0406">Ion transport</keyword>
<dbReference type="GO" id="GO:0015078">
    <property type="term" value="F:proton transmembrane transporter activity"/>
    <property type="evidence" value="ECO:0007669"/>
    <property type="project" value="InterPro"/>
</dbReference>
<dbReference type="RefSeq" id="YP_010586085.1">
    <property type="nucleotide sequence ID" value="NC_069248.1"/>
</dbReference>
<evidence type="ECO:0000256" key="8">
    <source>
        <dbReference type="ARBA" id="ARBA00022989"/>
    </source>
</evidence>
<evidence type="ECO:0000256" key="2">
    <source>
        <dbReference type="ARBA" id="ARBA00008892"/>
    </source>
</evidence>
<comment type="subunit">
    <text evidence="3">F-type ATPases have 2 components, CF(1) - the catalytic core - and CF(0) - the membrane proton channel.</text>
</comment>
<evidence type="ECO:0000313" key="14">
    <source>
        <dbReference type="EMBL" id="UZZ43821.1"/>
    </source>
</evidence>
<evidence type="ECO:0000256" key="5">
    <source>
        <dbReference type="ARBA" id="ARBA00022547"/>
    </source>
</evidence>
<name>A0A9E8RTR1_9NEOP</name>
<evidence type="ECO:0000256" key="4">
    <source>
        <dbReference type="ARBA" id="ARBA00022448"/>
    </source>
</evidence>
<dbReference type="CTD" id="4509"/>
<dbReference type="InterPro" id="IPR001421">
    <property type="entry name" value="ATP8_metazoa"/>
</dbReference>
<protein>
    <recommendedName>
        <fullName evidence="12">ATP synthase complex subunit 8</fullName>
    </recommendedName>
</protein>
<evidence type="ECO:0000256" key="10">
    <source>
        <dbReference type="ARBA" id="ARBA00023128"/>
    </source>
</evidence>
<comment type="similarity">
    <text evidence="2 12">Belongs to the ATPase protein 8 family.</text>
</comment>
<keyword evidence="6 12" id="KW-0812">Transmembrane</keyword>
<evidence type="ECO:0000256" key="13">
    <source>
        <dbReference type="SAM" id="Phobius"/>
    </source>
</evidence>
<evidence type="ECO:0000256" key="12">
    <source>
        <dbReference type="RuleBase" id="RU003661"/>
    </source>
</evidence>
<keyword evidence="10 12" id="KW-0496">Mitochondrion</keyword>
<reference evidence="14" key="2">
    <citation type="journal article" date="2022" name="Syst. Entomol.">
        <title>Massive gene rearrangements of mitochondrial genomes and implications for the phylogeny of Trichoptera (Insecta).</title>
        <authorList>
            <person name="Ge X."/>
            <person name="Peng L."/>
            <person name="Vogler A.P."/>
            <person name="Morse J.C."/>
            <person name="Yang L."/>
            <person name="Sun C."/>
            <person name="Wang B."/>
        </authorList>
    </citation>
    <scope>NUCLEOTIDE SEQUENCE</scope>
</reference>
<feature type="transmembrane region" description="Helical" evidence="13">
    <location>
        <begin position="12"/>
        <end position="29"/>
    </location>
</feature>
<dbReference type="GO" id="GO:0015986">
    <property type="term" value="P:proton motive force-driven ATP synthesis"/>
    <property type="evidence" value="ECO:0007669"/>
    <property type="project" value="InterPro"/>
</dbReference>
<comment type="subcellular location">
    <subcellularLocation>
        <location evidence="1 12">Mitochondrion membrane</location>
        <topology evidence="1 12">Single-pass membrane protein</topology>
    </subcellularLocation>
</comment>
<accession>A0A9E8RTR1</accession>
<evidence type="ECO:0000256" key="3">
    <source>
        <dbReference type="ARBA" id="ARBA00011291"/>
    </source>
</evidence>
<dbReference type="AlphaFoldDB" id="A0A9E8RTR1"/>
<gene>
    <name evidence="14" type="primary">ATP8</name>
</gene>
<organism evidence="14">
    <name type="scientific">Ceraclea indistincta</name>
    <dbReference type="NCBI Taxonomy" id="2904887"/>
    <lineage>
        <taxon>Eukaryota</taxon>
        <taxon>Metazoa</taxon>
        <taxon>Ecdysozoa</taxon>
        <taxon>Arthropoda</taxon>
        <taxon>Hexapoda</taxon>
        <taxon>Insecta</taxon>
        <taxon>Pterygota</taxon>
        <taxon>Neoptera</taxon>
        <taxon>Endopterygota</taxon>
        <taxon>Trichoptera</taxon>
        <taxon>Integripalpia</taxon>
        <taxon>Brevitentoria</taxon>
        <taxon>Leptoceroidea</taxon>
        <taxon>Leptoceridae</taxon>
        <taxon>Leptocerinae</taxon>
        <taxon>Athripsodini</taxon>
        <taxon>Ceraclea</taxon>
    </lineage>
</organism>
<dbReference type="EMBL" id="OL678006">
    <property type="protein sequence ID" value="UZZ43821.1"/>
    <property type="molecule type" value="Genomic_DNA"/>
</dbReference>
<dbReference type="GO" id="GO:0045259">
    <property type="term" value="C:proton-transporting ATP synthase complex"/>
    <property type="evidence" value="ECO:0007669"/>
    <property type="project" value="UniProtKB-KW"/>
</dbReference>
<proteinExistence type="inferred from homology"/>
<keyword evidence="11 13" id="KW-0472">Membrane</keyword>
<evidence type="ECO:0000256" key="7">
    <source>
        <dbReference type="ARBA" id="ARBA00022781"/>
    </source>
</evidence>
<keyword evidence="8 13" id="KW-1133">Transmembrane helix</keyword>
<dbReference type="GO" id="GO:0031966">
    <property type="term" value="C:mitochondrial membrane"/>
    <property type="evidence" value="ECO:0007669"/>
    <property type="project" value="UniProtKB-SubCell"/>
</dbReference>
<reference evidence="14" key="1">
    <citation type="submission" date="2021-11" db="EMBL/GenBank/DDBJ databases">
        <authorList>
            <person name="Ge X.-Y."/>
            <person name="Peng L."/>
            <person name="Sun C.-H."/>
            <person name="Wang B.-X."/>
        </authorList>
    </citation>
    <scope>NUCLEOTIDE SEQUENCE</scope>
</reference>
<keyword evidence="4 12" id="KW-0813">Transport</keyword>
<geneLocation type="mitochondrion" evidence="14"/>
<evidence type="ECO:0000256" key="9">
    <source>
        <dbReference type="ARBA" id="ARBA00023065"/>
    </source>
</evidence>
<keyword evidence="7 12" id="KW-0375">Hydrogen ion transport</keyword>
<keyword evidence="5 12" id="KW-0138">CF(0)</keyword>
<evidence type="ECO:0000256" key="1">
    <source>
        <dbReference type="ARBA" id="ARBA00004304"/>
    </source>
</evidence>
<sequence length="56" mass="7106">MPQMMPLNWFYLYLLFFFTFLIFLIMIYYNQMPMISNSNNLSSKFIKLNNIFFWKW</sequence>
<dbReference type="GeneID" id="77425213"/>
<dbReference type="Pfam" id="PF00895">
    <property type="entry name" value="ATP-synt_8"/>
    <property type="match status" value="1"/>
</dbReference>